<sequence length="62" mass="6828">MNSHQAKTQFNGAAVIDETGREIPITEAMIQEACENLAQSWDFPLPSARRLNPAQTGRQESA</sequence>
<dbReference type="InterPro" id="IPR054635">
    <property type="entry name" value="PA1571-like"/>
</dbReference>
<dbReference type="NCBIfam" id="NF045613">
    <property type="entry name" value="PA1571_fam"/>
    <property type="match status" value="1"/>
</dbReference>
<evidence type="ECO:0000313" key="1">
    <source>
        <dbReference type="EMBL" id="KGD63211.1"/>
    </source>
</evidence>
<organism evidence="1 2">
    <name type="scientific">Alcanivorax nanhaiticus</name>
    <dbReference type="NCBI Taxonomy" id="1177154"/>
    <lineage>
        <taxon>Bacteria</taxon>
        <taxon>Pseudomonadati</taxon>
        <taxon>Pseudomonadota</taxon>
        <taxon>Gammaproteobacteria</taxon>
        <taxon>Oceanospirillales</taxon>
        <taxon>Alcanivoracaceae</taxon>
        <taxon>Alcanivorax</taxon>
    </lineage>
</organism>
<proteinExistence type="predicted"/>
<evidence type="ECO:0000313" key="2">
    <source>
        <dbReference type="Proteomes" id="UP000029444"/>
    </source>
</evidence>
<comment type="caution">
    <text evidence="1">The sequence shown here is derived from an EMBL/GenBank/DDBJ whole genome shotgun (WGS) entry which is preliminary data.</text>
</comment>
<dbReference type="EMBL" id="ARXV01000020">
    <property type="protein sequence ID" value="KGD63211.1"/>
    <property type="molecule type" value="Genomic_DNA"/>
</dbReference>
<keyword evidence="2" id="KW-1185">Reference proteome</keyword>
<name>A0A095SF21_9GAMM</name>
<dbReference type="PATRIC" id="fig|1177154.3.peg.3494"/>
<reference evidence="1 2" key="1">
    <citation type="submission" date="2012-09" db="EMBL/GenBank/DDBJ databases">
        <title>Genome Sequence of alkane-degrading Bacterium Alcanivorax sp. 19-m-6.</title>
        <authorList>
            <person name="Lai Q."/>
            <person name="Shao Z."/>
        </authorList>
    </citation>
    <scope>NUCLEOTIDE SEQUENCE [LARGE SCALE GENOMIC DNA]</scope>
    <source>
        <strain evidence="1 2">19-m-6</strain>
    </source>
</reference>
<accession>A0A095SF21</accession>
<dbReference type="AlphaFoldDB" id="A0A095SF21"/>
<gene>
    <name evidence="1" type="ORF">Y5S_03486</name>
</gene>
<protein>
    <submittedName>
        <fullName evidence="1">Uncharacterized protein</fullName>
    </submittedName>
</protein>
<dbReference type="Proteomes" id="UP000029444">
    <property type="component" value="Unassembled WGS sequence"/>
</dbReference>